<feature type="signal peptide" evidence="5">
    <location>
        <begin position="1"/>
        <end position="20"/>
    </location>
</feature>
<feature type="region of interest" description="Disordered" evidence="4">
    <location>
        <begin position="426"/>
        <end position="445"/>
    </location>
</feature>
<dbReference type="PANTHER" id="PTHR33607:SF2">
    <property type="entry name" value="ENDONUCLEASE-1"/>
    <property type="match status" value="1"/>
</dbReference>
<dbReference type="SUPFAM" id="SSF54060">
    <property type="entry name" value="His-Me finger endonucleases"/>
    <property type="match status" value="1"/>
</dbReference>
<dbReference type="AlphaFoldDB" id="A0A974XM72"/>
<dbReference type="SUPFAM" id="SSF74853">
    <property type="entry name" value="Lamin A/C globular tail domain"/>
    <property type="match status" value="1"/>
</dbReference>
<evidence type="ECO:0000256" key="4">
    <source>
        <dbReference type="SAM" id="MobiDB-lite"/>
    </source>
</evidence>
<sequence length="544" mass="58299">MITKPTLTAALLLAGLSAHAHGALLISEVLYDAPNNDSVEEFIELYNSGCDPVDLSQYQLSDNSSSLNLSGTLAPGKYYSLAINAAGFNNLFGKDPDFAPLPFSLGNSGDFVKLSLNGQQVDLVAWEGGVSGWNLNVRDVALERTTIVNTQTEADWSAASSAGTPGTGTLAGCSAPLPTENLLSKGEVRTNLSAAQGQALDFVADIPAGSSNLAVTLSGGSGDADLYVRFGSEPSTSQYDCAPYLSGNNEQCQIATAQEGRWYIKLQAYAAFSGASLQLDYDTDAGSGTGTGTGTGGGTEPDPAGYNYDTYYAQAIGKSGIELKTSLNLIIRDHTRYTYTQVWDGLNYTDEDPANPDNVILLYTGRSEPKTNRAGLSSSLDAWNREHVWAKSHGFPDSSQYAYTDLNHLRPADVTVNSTRGNKDFAMGGTPLSEAPENKTDADSFEPADAVKGDVARMVLYMDVRYQGNDSSNTPDLTVVQGSTSADEPKLGDLCTLLSWHNQDPVSDWERRRNNRVFEWQHNRNPFIDNPAWANTIFGSACGQ</sequence>
<dbReference type="InterPro" id="IPR007346">
    <property type="entry name" value="Endonuclease-I"/>
</dbReference>
<dbReference type="GO" id="GO:0016787">
    <property type="term" value="F:hydrolase activity"/>
    <property type="evidence" value="ECO:0007669"/>
    <property type="project" value="UniProtKB-KW"/>
</dbReference>
<keyword evidence="5" id="KW-0732">Signal</keyword>
<reference evidence="7 8" key="1">
    <citation type="submission" date="2021-03" db="EMBL/GenBank/DDBJ databases">
        <title>Novel species identification of genus Shewanella.</title>
        <authorList>
            <person name="Liu G."/>
            <person name="Zhang Q."/>
        </authorList>
    </citation>
    <scope>NUCLEOTIDE SEQUENCE [LARGE SCALE GENOMIC DNA]</scope>
    <source>
        <strain evidence="7 8">FJAT-53726</strain>
    </source>
</reference>
<name>A0A974XM72_9GAMM</name>
<dbReference type="Gene3D" id="2.60.120.380">
    <property type="match status" value="1"/>
</dbReference>
<gene>
    <name evidence="7" type="ORF">JYB88_15620</name>
</gene>
<dbReference type="InterPro" id="IPR044925">
    <property type="entry name" value="His-Me_finger_sf"/>
</dbReference>
<dbReference type="InterPro" id="IPR007280">
    <property type="entry name" value="Peptidase_C_arc/bac"/>
</dbReference>
<keyword evidence="3" id="KW-0378">Hydrolase</keyword>
<comment type="similarity">
    <text evidence="1">Belongs to the EndA/NucM nuclease family.</text>
</comment>
<evidence type="ECO:0000259" key="6">
    <source>
        <dbReference type="PROSITE" id="PS51841"/>
    </source>
</evidence>
<keyword evidence="2" id="KW-0540">Nuclease</keyword>
<evidence type="ECO:0000313" key="8">
    <source>
        <dbReference type="Proteomes" id="UP000663281"/>
    </source>
</evidence>
<feature type="chain" id="PRO_5037767346" evidence="5">
    <location>
        <begin position="21"/>
        <end position="544"/>
    </location>
</feature>
<keyword evidence="8" id="KW-1185">Reference proteome</keyword>
<dbReference type="Pfam" id="PF04231">
    <property type="entry name" value="Endonuclease_1"/>
    <property type="match status" value="1"/>
</dbReference>
<evidence type="ECO:0000256" key="3">
    <source>
        <dbReference type="ARBA" id="ARBA00022801"/>
    </source>
</evidence>
<accession>A0A974XM72</accession>
<dbReference type="RefSeq" id="WP_207324699.1">
    <property type="nucleotide sequence ID" value="NZ_CP071504.1"/>
</dbReference>
<dbReference type="InterPro" id="IPR036415">
    <property type="entry name" value="Lamin_tail_dom_sf"/>
</dbReference>
<dbReference type="PANTHER" id="PTHR33607">
    <property type="entry name" value="ENDONUCLEASE-1"/>
    <property type="match status" value="1"/>
</dbReference>
<evidence type="ECO:0000256" key="1">
    <source>
        <dbReference type="ARBA" id="ARBA00006429"/>
    </source>
</evidence>
<dbReference type="GO" id="GO:0004519">
    <property type="term" value="F:endonuclease activity"/>
    <property type="evidence" value="ECO:0007669"/>
    <property type="project" value="UniProtKB-KW"/>
</dbReference>
<keyword evidence="7" id="KW-0255">Endonuclease</keyword>
<dbReference type="Pfam" id="PF04151">
    <property type="entry name" value="PPC"/>
    <property type="match status" value="1"/>
</dbReference>
<dbReference type="Proteomes" id="UP000663281">
    <property type="component" value="Chromosome"/>
</dbReference>
<proteinExistence type="inferred from homology"/>
<evidence type="ECO:0000313" key="7">
    <source>
        <dbReference type="EMBL" id="QSX29606.1"/>
    </source>
</evidence>
<dbReference type="EMBL" id="CP071504">
    <property type="protein sequence ID" value="QSX29606.1"/>
    <property type="molecule type" value="Genomic_DNA"/>
</dbReference>
<dbReference type="PROSITE" id="PS51841">
    <property type="entry name" value="LTD"/>
    <property type="match status" value="1"/>
</dbReference>
<feature type="domain" description="LTD" evidence="6">
    <location>
        <begin position="14"/>
        <end position="196"/>
    </location>
</feature>
<organism evidence="7 8">
    <name type="scientific">Shewanella cyperi</name>
    <dbReference type="NCBI Taxonomy" id="2814292"/>
    <lineage>
        <taxon>Bacteria</taxon>
        <taxon>Pseudomonadati</taxon>
        <taxon>Pseudomonadota</taxon>
        <taxon>Gammaproteobacteria</taxon>
        <taxon>Alteromonadales</taxon>
        <taxon>Shewanellaceae</taxon>
        <taxon>Shewanella</taxon>
    </lineage>
</organism>
<dbReference type="Pfam" id="PF00932">
    <property type="entry name" value="LTD"/>
    <property type="match status" value="1"/>
</dbReference>
<protein>
    <submittedName>
        <fullName evidence="7">Endonuclease</fullName>
    </submittedName>
</protein>
<evidence type="ECO:0000256" key="2">
    <source>
        <dbReference type="ARBA" id="ARBA00022722"/>
    </source>
</evidence>
<dbReference type="InterPro" id="IPR001322">
    <property type="entry name" value="Lamin_tail_dom"/>
</dbReference>
<dbReference type="KEGG" id="scyp:JYB88_15620"/>
<evidence type="ECO:0000256" key="5">
    <source>
        <dbReference type="SAM" id="SignalP"/>
    </source>
</evidence>